<evidence type="ECO:0000313" key="1">
    <source>
        <dbReference type="EMBL" id="EEG30094.1"/>
    </source>
</evidence>
<gene>
    <name evidence="1" type="ORF">CLOSTMETH_02287</name>
</gene>
<name>C0EEJ6_9FIRM</name>
<reference evidence="1 2" key="1">
    <citation type="submission" date="2009-01" db="EMBL/GenBank/DDBJ databases">
        <authorList>
            <person name="Fulton L."/>
            <person name="Clifton S."/>
            <person name="Fulton B."/>
            <person name="Xu J."/>
            <person name="Minx P."/>
            <person name="Pepin K.H."/>
            <person name="Johnson M."/>
            <person name="Bhonagiri V."/>
            <person name="Nash W.E."/>
            <person name="Mardis E.R."/>
            <person name="Wilson R.K."/>
        </authorList>
    </citation>
    <scope>NUCLEOTIDE SEQUENCE [LARGE SCALE GENOMIC DNA]</scope>
    <source>
        <strain evidence="1 2">DSM 5476</strain>
    </source>
</reference>
<dbReference type="Proteomes" id="UP000003340">
    <property type="component" value="Unassembled WGS sequence"/>
</dbReference>
<dbReference type="HOGENOM" id="CLU_3198148_0_0_9"/>
<comment type="caution">
    <text evidence="1">The sequence shown here is derived from an EMBL/GenBank/DDBJ whole genome shotgun (WGS) entry which is preliminary data.</text>
</comment>
<accession>C0EEJ6</accession>
<reference evidence="1 2" key="2">
    <citation type="submission" date="2009-02" db="EMBL/GenBank/DDBJ databases">
        <title>Draft genome sequence of Clostridium methylpentosum (DSM 5476).</title>
        <authorList>
            <person name="Sudarsanam P."/>
            <person name="Ley R."/>
            <person name="Guruge J."/>
            <person name="Turnbaugh P.J."/>
            <person name="Mahowald M."/>
            <person name="Liep D."/>
            <person name="Gordon J."/>
        </authorList>
    </citation>
    <scope>NUCLEOTIDE SEQUENCE [LARGE SCALE GENOMIC DNA]</scope>
    <source>
        <strain evidence="1 2">DSM 5476</strain>
    </source>
</reference>
<evidence type="ECO:0000313" key="2">
    <source>
        <dbReference type="Proteomes" id="UP000003340"/>
    </source>
</evidence>
<keyword evidence="2" id="KW-1185">Reference proteome</keyword>
<organism evidence="1 2">
    <name type="scientific">[Clostridium] methylpentosum DSM 5476</name>
    <dbReference type="NCBI Taxonomy" id="537013"/>
    <lineage>
        <taxon>Bacteria</taxon>
        <taxon>Bacillati</taxon>
        <taxon>Bacillota</taxon>
        <taxon>Clostridia</taxon>
        <taxon>Eubacteriales</taxon>
        <taxon>Oscillospiraceae</taxon>
        <taxon>Oscillospiraceae incertae sedis</taxon>
    </lineage>
</organism>
<dbReference type="EMBL" id="ACEC01000074">
    <property type="protein sequence ID" value="EEG30094.1"/>
    <property type="molecule type" value="Genomic_DNA"/>
</dbReference>
<protein>
    <submittedName>
        <fullName evidence="1">Uncharacterized protein</fullName>
    </submittedName>
</protein>
<dbReference type="AlphaFoldDB" id="C0EEJ6"/>
<proteinExistence type="predicted"/>
<sequence length="45" mass="5296">MTFRRMISKTKFWTTKKQTTGAVCSMLQNKGTSPRFITFLSHRKN</sequence>